<dbReference type="RefSeq" id="WP_058475062.1">
    <property type="nucleotide sequence ID" value="NZ_CAAAIL010000017.1"/>
</dbReference>
<reference evidence="7 9" key="1">
    <citation type="submission" date="2015-11" db="EMBL/GenBank/DDBJ databases">
        <title>Genomic analysis of 38 Legionella species identifies large and diverse effector repertoires.</title>
        <authorList>
            <person name="Burstein D."/>
            <person name="Amaro F."/>
            <person name="Zusman T."/>
            <person name="Lifshitz Z."/>
            <person name="Cohen O."/>
            <person name="Gilbert J.A."/>
            <person name="Pupko T."/>
            <person name="Shuman H.A."/>
            <person name="Segal G."/>
        </authorList>
    </citation>
    <scope>NUCLEOTIDE SEQUENCE [LARGE SCALE GENOMIC DNA]</scope>
    <source>
        <strain evidence="7 9">ATCC 49507</strain>
    </source>
</reference>
<dbReference type="Pfam" id="PF03743">
    <property type="entry name" value="TrbI"/>
    <property type="match status" value="1"/>
</dbReference>
<keyword evidence="9" id="KW-1185">Reference proteome</keyword>
<reference evidence="8 10" key="2">
    <citation type="submission" date="2018-06" db="EMBL/GenBank/DDBJ databases">
        <authorList>
            <consortium name="Pathogen Informatics"/>
            <person name="Doyle S."/>
        </authorList>
    </citation>
    <scope>NUCLEOTIDE SEQUENCE [LARGE SCALE GENOMIC DNA]</scope>
    <source>
        <strain evidence="8 10">NCTC12376</strain>
    </source>
</reference>
<dbReference type="Gene3D" id="2.40.128.260">
    <property type="entry name" value="Type IV secretion system, VirB10/TraB/TrbI"/>
    <property type="match status" value="1"/>
</dbReference>
<evidence type="ECO:0000256" key="1">
    <source>
        <dbReference type="ARBA" id="ARBA00004167"/>
    </source>
</evidence>
<dbReference type="InterPro" id="IPR042217">
    <property type="entry name" value="T4SS_VirB10/TrbI"/>
</dbReference>
<dbReference type="AlphaFoldDB" id="A0A378P9J0"/>
<dbReference type="InterPro" id="IPR005498">
    <property type="entry name" value="T4SS_VirB10/TraB/TrbI"/>
</dbReference>
<evidence type="ECO:0000313" key="8">
    <source>
        <dbReference type="EMBL" id="STY82912.1"/>
    </source>
</evidence>
<keyword evidence="3 6" id="KW-0812">Transmembrane</keyword>
<evidence type="ECO:0000313" key="9">
    <source>
        <dbReference type="Proteomes" id="UP000054639"/>
    </source>
</evidence>
<gene>
    <name evidence="7" type="primary">trbI_3</name>
    <name evidence="7" type="ORF">Lqua_2932</name>
    <name evidence="8" type="ORF">NCTC12376_03377</name>
</gene>
<comment type="subcellular location">
    <subcellularLocation>
        <location evidence="1">Membrane</location>
        <topology evidence="1">Single-pass membrane protein</topology>
    </subcellularLocation>
</comment>
<dbReference type="OrthoDB" id="9766860at2"/>
<dbReference type="Proteomes" id="UP000254230">
    <property type="component" value="Unassembled WGS sequence"/>
</dbReference>
<evidence type="ECO:0000256" key="6">
    <source>
        <dbReference type="SAM" id="Phobius"/>
    </source>
</evidence>
<sequence>MKKNDDLMLPNASPGTLNQNGVRRVNNLPLILVIAAFALFVLIIAFVAMKRANQQHPTKQDPIPVERHMDSSLMAAEIVAGRAGGIIMPAKPIEKVNTSLALPVALVDNPDNPPVIRNKPPILRPKTIRSGELTSPDLDRIKMAKMEQFEDAVKAKMSIPLPDQLSTASTFKTQHAGDDAQSKLAALKRQMELLNSGDPTASYQARLQQIRAAMGGHEGDAGMHLIQNPSQNSGDLSDRWELHSTVEAPSTPFVLRAGAVIPGIMISGVKPDLPGQIIGQVSQNVYDTATGKYLLFPQGTRLIGMYSNEVSYGQSSVLIAWQRLIFPDGKALDIGSMPGGDSAGYAGFHDQVNNHYVRLFGSALLMSGVVAGITYSQNPTQTGAFGQPAQPTAGSVMSAALGQELGQVTSQMIAKNLNIAPSLKIRPGYEFNVIVVKDMTFTKPYQSFDY</sequence>
<dbReference type="Proteomes" id="UP000054639">
    <property type="component" value="Unassembled WGS sequence"/>
</dbReference>
<evidence type="ECO:0000256" key="4">
    <source>
        <dbReference type="ARBA" id="ARBA00022989"/>
    </source>
</evidence>
<dbReference type="CDD" id="cd16429">
    <property type="entry name" value="VirB10"/>
    <property type="match status" value="1"/>
</dbReference>
<keyword evidence="4 6" id="KW-1133">Transmembrane helix</keyword>
<evidence type="ECO:0000313" key="7">
    <source>
        <dbReference type="EMBL" id="KTD44112.1"/>
    </source>
</evidence>
<evidence type="ECO:0000256" key="5">
    <source>
        <dbReference type="ARBA" id="ARBA00023136"/>
    </source>
</evidence>
<keyword evidence="5 6" id="KW-0472">Membrane</keyword>
<protein>
    <submittedName>
        <fullName evidence="7 8">Conjugal transfer protein trbI</fullName>
    </submittedName>
</protein>
<evidence type="ECO:0000313" key="10">
    <source>
        <dbReference type="Proteomes" id="UP000254230"/>
    </source>
</evidence>
<feature type="transmembrane region" description="Helical" evidence="6">
    <location>
        <begin position="28"/>
        <end position="49"/>
    </location>
</feature>
<comment type="similarity">
    <text evidence="2">Belongs to the TrbI/VirB10 family.</text>
</comment>
<dbReference type="GO" id="GO:0016020">
    <property type="term" value="C:membrane"/>
    <property type="evidence" value="ECO:0007669"/>
    <property type="project" value="UniProtKB-SubCell"/>
</dbReference>
<dbReference type="EMBL" id="UGOW01000002">
    <property type="protein sequence ID" value="STY82912.1"/>
    <property type="molecule type" value="Genomic_DNA"/>
</dbReference>
<dbReference type="EMBL" id="LNYR01000043">
    <property type="protein sequence ID" value="KTD44112.1"/>
    <property type="molecule type" value="Genomic_DNA"/>
</dbReference>
<organism evidence="8 10">
    <name type="scientific">Legionella quateirensis</name>
    <dbReference type="NCBI Taxonomy" id="45072"/>
    <lineage>
        <taxon>Bacteria</taxon>
        <taxon>Pseudomonadati</taxon>
        <taxon>Pseudomonadota</taxon>
        <taxon>Gammaproteobacteria</taxon>
        <taxon>Legionellales</taxon>
        <taxon>Legionellaceae</taxon>
        <taxon>Legionella</taxon>
    </lineage>
</organism>
<proteinExistence type="inferred from homology"/>
<evidence type="ECO:0000256" key="2">
    <source>
        <dbReference type="ARBA" id="ARBA00010265"/>
    </source>
</evidence>
<name>A0A378P9J0_9GAMM</name>
<evidence type="ECO:0000256" key="3">
    <source>
        <dbReference type="ARBA" id="ARBA00022692"/>
    </source>
</evidence>
<accession>A0A378P9J0</accession>
<dbReference type="STRING" id="45072.Lqua_2932"/>